<keyword evidence="2" id="KW-0227">DNA damage</keyword>
<dbReference type="PANTHER" id="PTHR30037">
    <property type="entry name" value="DNA-3-METHYLADENINE GLYCOSYLASE 1"/>
    <property type="match status" value="1"/>
</dbReference>
<dbReference type="Pfam" id="PF03352">
    <property type="entry name" value="Adenine_glyco"/>
    <property type="match status" value="1"/>
</dbReference>
<dbReference type="GO" id="GO:0008725">
    <property type="term" value="F:DNA-3-methyladenine glycosylase activity"/>
    <property type="evidence" value="ECO:0007669"/>
    <property type="project" value="UniProtKB-EC"/>
</dbReference>
<evidence type="ECO:0000256" key="2">
    <source>
        <dbReference type="ARBA" id="ARBA00022763"/>
    </source>
</evidence>
<protein>
    <submittedName>
        <fullName evidence="6">DNA-3-methyladenine glycosylase</fullName>
        <ecNumber evidence="6">3.2.2.20</ecNumber>
    </submittedName>
</protein>
<dbReference type="GO" id="GO:0006284">
    <property type="term" value="P:base-excision repair"/>
    <property type="evidence" value="ECO:0007669"/>
    <property type="project" value="InterPro"/>
</dbReference>
<keyword evidence="4" id="KW-0862">Zinc</keyword>
<dbReference type="EC" id="3.2.2.20" evidence="6"/>
<dbReference type="EMBL" id="UOET01000359">
    <property type="protein sequence ID" value="VAW29384.1"/>
    <property type="molecule type" value="Genomic_DNA"/>
</dbReference>
<name>A0A3B0VC06_9ZZZZ</name>
<dbReference type="InterPro" id="IPR005019">
    <property type="entry name" value="Adenine_glyco"/>
</dbReference>
<keyword evidence="3 6" id="KW-0378">Hydrolase</keyword>
<dbReference type="AlphaFoldDB" id="A0A3B0VC06"/>
<dbReference type="PANTHER" id="PTHR30037:SF4">
    <property type="entry name" value="DNA-3-METHYLADENINE GLYCOSYLASE I"/>
    <property type="match status" value="1"/>
</dbReference>
<evidence type="ECO:0000256" key="1">
    <source>
        <dbReference type="ARBA" id="ARBA00022723"/>
    </source>
</evidence>
<dbReference type="SUPFAM" id="SSF48150">
    <property type="entry name" value="DNA-glycosylase"/>
    <property type="match status" value="1"/>
</dbReference>
<evidence type="ECO:0000256" key="5">
    <source>
        <dbReference type="ARBA" id="ARBA00023204"/>
    </source>
</evidence>
<dbReference type="Gene3D" id="1.10.340.30">
    <property type="entry name" value="Hypothetical protein, domain 2"/>
    <property type="match status" value="1"/>
</dbReference>
<gene>
    <name evidence="6" type="ORF">MNBD_BACTEROID07-241</name>
</gene>
<organism evidence="6">
    <name type="scientific">hydrothermal vent metagenome</name>
    <dbReference type="NCBI Taxonomy" id="652676"/>
    <lineage>
        <taxon>unclassified sequences</taxon>
        <taxon>metagenomes</taxon>
        <taxon>ecological metagenomes</taxon>
    </lineage>
</organism>
<evidence type="ECO:0000313" key="6">
    <source>
        <dbReference type="EMBL" id="VAW29384.1"/>
    </source>
</evidence>
<accession>A0A3B0VC06</accession>
<sequence>MKKRCGWVTKDKAEKKYHDTEWGIPVHNDRLLFEFLILEGAQAGLSWSTILAKRENYRIAFDNFDAKKIAEYDHSKIATLLLNKGIVRNKLKINSAVSNAKAFLDIQNDYGSFDKFIWSFVNGKPILNKWKTQADRPAKTEISDQMSKALIKKGFKFAGSTICYAFMQAVGMVNDHEVDCFRHKEINKVKAM</sequence>
<keyword evidence="5" id="KW-0234">DNA repair</keyword>
<dbReference type="GO" id="GO:0046872">
    <property type="term" value="F:metal ion binding"/>
    <property type="evidence" value="ECO:0007669"/>
    <property type="project" value="UniProtKB-KW"/>
</dbReference>
<dbReference type="InterPro" id="IPR011257">
    <property type="entry name" value="DNA_glycosylase"/>
</dbReference>
<keyword evidence="1" id="KW-0479">Metal-binding</keyword>
<dbReference type="InterPro" id="IPR052891">
    <property type="entry name" value="DNA-3mA_glycosylase"/>
</dbReference>
<reference evidence="6" key="1">
    <citation type="submission" date="2018-06" db="EMBL/GenBank/DDBJ databases">
        <authorList>
            <person name="Zhirakovskaya E."/>
        </authorList>
    </citation>
    <scope>NUCLEOTIDE SEQUENCE</scope>
</reference>
<evidence type="ECO:0000256" key="3">
    <source>
        <dbReference type="ARBA" id="ARBA00022801"/>
    </source>
</evidence>
<proteinExistence type="predicted"/>
<keyword evidence="6" id="KW-0326">Glycosidase</keyword>
<evidence type="ECO:0000256" key="4">
    <source>
        <dbReference type="ARBA" id="ARBA00022833"/>
    </source>
</evidence>
<dbReference type="FunFam" id="1.10.340.30:FF:000009">
    <property type="entry name" value="DNA-3-methyladenine glycosylase I"/>
    <property type="match status" value="1"/>
</dbReference>